<keyword evidence="1" id="KW-0472">Membrane</keyword>
<gene>
    <name evidence="5" type="ORF">BSL78_26029</name>
</gene>
<dbReference type="InterPro" id="IPR013783">
    <property type="entry name" value="Ig-like_fold"/>
</dbReference>
<dbReference type="EMBL" id="MRZV01001551">
    <property type="protein sequence ID" value="PIK37138.1"/>
    <property type="molecule type" value="Genomic_DNA"/>
</dbReference>
<feature type="domain" description="Ig-like" evidence="3">
    <location>
        <begin position="133"/>
        <end position="340"/>
    </location>
</feature>
<dbReference type="AlphaFoldDB" id="A0A2G8JN42"/>
<dbReference type="OrthoDB" id="120976at2759"/>
<evidence type="ECO:0008006" key="7">
    <source>
        <dbReference type="Google" id="ProtNLM"/>
    </source>
</evidence>
<dbReference type="Gene3D" id="2.60.40.10">
    <property type="entry name" value="Immunoglobulins"/>
    <property type="match status" value="1"/>
</dbReference>
<dbReference type="Proteomes" id="UP000230750">
    <property type="component" value="Unassembled WGS sequence"/>
</dbReference>
<evidence type="ECO:0000313" key="6">
    <source>
        <dbReference type="Proteomes" id="UP000230750"/>
    </source>
</evidence>
<dbReference type="PANTHER" id="PTHR46312">
    <property type="entry name" value="NACHT DOMAIN-CONTAINING PROTEIN"/>
    <property type="match status" value="1"/>
</dbReference>
<feature type="signal peptide" evidence="2">
    <location>
        <begin position="1"/>
        <end position="19"/>
    </location>
</feature>
<dbReference type="SUPFAM" id="SSF48726">
    <property type="entry name" value="Immunoglobulin"/>
    <property type="match status" value="1"/>
</dbReference>
<evidence type="ECO:0000259" key="4">
    <source>
        <dbReference type="PROSITE" id="PS50837"/>
    </source>
</evidence>
<keyword evidence="2" id="KW-0732">Signal</keyword>
<keyword evidence="1" id="KW-1133">Transmembrane helix</keyword>
<dbReference type="InterPro" id="IPR003599">
    <property type="entry name" value="Ig_sub"/>
</dbReference>
<dbReference type="InterPro" id="IPR027417">
    <property type="entry name" value="P-loop_NTPase"/>
</dbReference>
<dbReference type="InterPro" id="IPR007111">
    <property type="entry name" value="NACHT_NTPase"/>
</dbReference>
<dbReference type="InterPro" id="IPR007110">
    <property type="entry name" value="Ig-like_dom"/>
</dbReference>
<dbReference type="InterPro" id="IPR036179">
    <property type="entry name" value="Ig-like_dom_sf"/>
</dbReference>
<sequence length="1178" mass="134377">MGTASCLLVLLVTALTSRGEIQDGCEEKQFLELGRSGTITCYFDVPFHAILWYDSKDIADRAPIVRCVRDDDTEDGCVSGIHGVSPDGSLLIETVSLQHDRTFTVLKFSSEFEEPTKYLVEAIVTVKPPTTCPMINLCGTIEHVCMTEIEDGFDVVCAVQNSRPQVDLYWVKHNEGSYKNITSQNVSVSHNDVTSSSSALITGNILNGSFLSLLVCKTGTFPKTFNCSESMVLVLHKNMNYTTAKTHELIKEETSIVSMECSEEKKPYLTWRKMYDDHHFEDIAFAVLIDSFYQNVNAENYEVNQNGSLTIHNVQLQQEGHYVCIFSNGVTDKTTSYNLSIYINPSPPFPVVDGCKLDQFCVLQVYREGILTCSLIGIRPEAKLFWRTFHNGDSNLISFSNTQTKVTSKGNTMDVVITSNYKVNTNDISRLTLVCDAAKPNIHFPQLSTKLELLFLDTPEISTTADGFQIQGSTVASQAGQTGFVLRSVLGAIAVVCLIITAISVALVILKKRRRSTKPFDSEERETMMTEMKEDNSPLSQFLQEMKSIYENQYSKVTPIPFLSHKIFGIDEIFVQGGIKFCTSDQGKGHPKWTTLESYQDIVAKKAPITSFLRIVEGDPGQGKSTLALQFVYDWCTKKCESPLKDVDLLIFLQLRQLRNNTNIFQAIKLLLLPKYTSFTEETIKSIIQKCSSVVFILDGYDEFPNRNEQNDINDMIKTLIFHQAMIILTTRSNFRPKEYAQNSTFFKLTGFDEKARNEYLFKVVQDDRNIAERLKQRLDESPVLGEFILVPLFFAMYAHITYERDDQVMFDSVTKFFRYMISCFHSHLGNKPNNNKDMYQSLEKAHESLEEIAFNGLSGKKEKNIWSKEEMCANLGQNIFEYYLDIGILVSEEVRRIIDEPGISDSEHIQDVTEVRFYHKLFCEWYAAHYLSKHLNGLSETDMARLLNHLDPFNLQYVYRFVCGLNPDVAPTIIAYLKTLHDGDKFAILCLLEKTGDIEQIKETVTELCLETVILSNESSRLLQRSTLQLIDIACKLKIPVKCFQIENCLSHIDVPRACILLTSELHIAKLASIKTLTITEMGREFSLEDAIDLINYFLCCEDLKEVKLECCLLPKAFNDTEMLRKLEQTSLRVLWIPTATWYRLNTAGQWKLRYEKQILTEDEYHAEVEKFRKEWE</sequence>
<feature type="chain" id="PRO_5013607331" description="NACHT domain-containing protein" evidence="2">
    <location>
        <begin position="20"/>
        <end position="1178"/>
    </location>
</feature>
<comment type="caution">
    <text evidence="5">The sequence shown here is derived from an EMBL/GenBank/DDBJ whole genome shotgun (WGS) entry which is preliminary data.</text>
</comment>
<feature type="transmembrane region" description="Helical" evidence="1">
    <location>
        <begin position="484"/>
        <end position="510"/>
    </location>
</feature>
<dbReference type="SMART" id="SM00409">
    <property type="entry name" value="IG"/>
    <property type="match status" value="2"/>
</dbReference>
<dbReference type="PROSITE" id="PS50835">
    <property type="entry name" value="IG_LIKE"/>
    <property type="match status" value="1"/>
</dbReference>
<protein>
    <recommendedName>
        <fullName evidence="7">NACHT domain-containing protein</fullName>
    </recommendedName>
</protein>
<dbReference type="PANTHER" id="PTHR46312:SF2">
    <property type="entry name" value="NUCLEOTIDE-BINDING OLIGOMERIZATION DOMAIN-CONTAINING PROTEIN 2-LIKE"/>
    <property type="match status" value="1"/>
</dbReference>
<evidence type="ECO:0000259" key="3">
    <source>
        <dbReference type="PROSITE" id="PS50835"/>
    </source>
</evidence>
<name>A0A2G8JN42_STIJA</name>
<reference evidence="5 6" key="1">
    <citation type="journal article" date="2017" name="PLoS Biol.">
        <title>The sea cucumber genome provides insights into morphological evolution and visceral regeneration.</title>
        <authorList>
            <person name="Zhang X."/>
            <person name="Sun L."/>
            <person name="Yuan J."/>
            <person name="Sun Y."/>
            <person name="Gao Y."/>
            <person name="Zhang L."/>
            <person name="Li S."/>
            <person name="Dai H."/>
            <person name="Hamel J.F."/>
            <person name="Liu C."/>
            <person name="Yu Y."/>
            <person name="Liu S."/>
            <person name="Lin W."/>
            <person name="Guo K."/>
            <person name="Jin S."/>
            <person name="Xu P."/>
            <person name="Storey K.B."/>
            <person name="Huan P."/>
            <person name="Zhang T."/>
            <person name="Zhou Y."/>
            <person name="Zhang J."/>
            <person name="Lin C."/>
            <person name="Li X."/>
            <person name="Xing L."/>
            <person name="Huo D."/>
            <person name="Sun M."/>
            <person name="Wang L."/>
            <person name="Mercier A."/>
            <person name="Li F."/>
            <person name="Yang H."/>
            <person name="Xiang J."/>
        </authorList>
    </citation>
    <scope>NUCLEOTIDE SEQUENCE [LARGE SCALE GENOMIC DNA]</scope>
    <source>
        <strain evidence="5">Shaxun</strain>
        <tissue evidence="5">Muscle</tissue>
    </source>
</reference>
<keyword evidence="6" id="KW-1185">Reference proteome</keyword>
<organism evidence="5 6">
    <name type="scientific">Stichopus japonicus</name>
    <name type="common">Sea cucumber</name>
    <dbReference type="NCBI Taxonomy" id="307972"/>
    <lineage>
        <taxon>Eukaryota</taxon>
        <taxon>Metazoa</taxon>
        <taxon>Echinodermata</taxon>
        <taxon>Eleutherozoa</taxon>
        <taxon>Echinozoa</taxon>
        <taxon>Holothuroidea</taxon>
        <taxon>Aspidochirotacea</taxon>
        <taxon>Aspidochirotida</taxon>
        <taxon>Stichopodidae</taxon>
        <taxon>Apostichopus</taxon>
    </lineage>
</organism>
<dbReference type="SUPFAM" id="SSF52540">
    <property type="entry name" value="P-loop containing nucleoside triphosphate hydrolases"/>
    <property type="match status" value="1"/>
</dbReference>
<dbReference type="STRING" id="307972.A0A2G8JN42"/>
<accession>A0A2G8JN42</accession>
<dbReference type="PROSITE" id="PS50837">
    <property type="entry name" value="NACHT"/>
    <property type="match status" value="1"/>
</dbReference>
<evidence type="ECO:0000313" key="5">
    <source>
        <dbReference type="EMBL" id="PIK37138.1"/>
    </source>
</evidence>
<dbReference type="CDD" id="cd00096">
    <property type="entry name" value="Ig"/>
    <property type="match status" value="1"/>
</dbReference>
<dbReference type="Pfam" id="PF05729">
    <property type="entry name" value="NACHT"/>
    <property type="match status" value="1"/>
</dbReference>
<keyword evidence="1" id="KW-0812">Transmembrane</keyword>
<feature type="transmembrane region" description="Helical" evidence="1">
    <location>
        <begin position="784"/>
        <end position="803"/>
    </location>
</feature>
<proteinExistence type="predicted"/>
<dbReference type="Gene3D" id="3.40.50.300">
    <property type="entry name" value="P-loop containing nucleotide triphosphate hydrolases"/>
    <property type="match status" value="1"/>
</dbReference>
<feature type="domain" description="NACHT" evidence="4">
    <location>
        <begin position="612"/>
        <end position="734"/>
    </location>
</feature>
<evidence type="ECO:0000256" key="1">
    <source>
        <dbReference type="SAM" id="Phobius"/>
    </source>
</evidence>
<evidence type="ECO:0000256" key="2">
    <source>
        <dbReference type="SAM" id="SignalP"/>
    </source>
</evidence>